<gene>
    <name evidence="7 10" type="primary">fusA</name>
    <name evidence="10" type="ORF">FDQ92_01715</name>
</gene>
<dbReference type="InterPro" id="IPR020568">
    <property type="entry name" value="Ribosomal_Su5_D2-typ_SF"/>
</dbReference>
<evidence type="ECO:0000313" key="11">
    <source>
        <dbReference type="Proteomes" id="UP000298602"/>
    </source>
</evidence>
<dbReference type="InterPro" id="IPR035649">
    <property type="entry name" value="EFG_V"/>
</dbReference>
<dbReference type="FunFam" id="3.40.50.300:FF:000029">
    <property type="entry name" value="Elongation factor G"/>
    <property type="match status" value="1"/>
</dbReference>
<dbReference type="Gene3D" id="3.30.230.10">
    <property type="match status" value="1"/>
</dbReference>
<dbReference type="InterPro" id="IPR005517">
    <property type="entry name" value="Transl_elong_EFG/EF2_IV"/>
</dbReference>
<dbReference type="InterPro" id="IPR009022">
    <property type="entry name" value="EFG_III"/>
</dbReference>
<dbReference type="CDD" id="cd01886">
    <property type="entry name" value="EF-G"/>
    <property type="match status" value="1"/>
</dbReference>
<dbReference type="GO" id="GO:0003924">
    <property type="term" value="F:GTPase activity"/>
    <property type="evidence" value="ECO:0007669"/>
    <property type="project" value="InterPro"/>
</dbReference>
<keyword evidence="4 7" id="KW-0648">Protein biosynthesis</keyword>
<dbReference type="FunFam" id="2.40.30.10:FF:000006">
    <property type="entry name" value="Elongation factor G"/>
    <property type="match status" value="1"/>
</dbReference>
<name>A0A4P8KZN9_9BACT</name>
<evidence type="ECO:0000256" key="4">
    <source>
        <dbReference type="ARBA" id="ARBA00022917"/>
    </source>
</evidence>
<dbReference type="CDD" id="cd03713">
    <property type="entry name" value="EFG_mtEFG_C"/>
    <property type="match status" value="1"/>
</dbReference>
<dbReference type="CDD" id="cd04088">
    <property type="entry name" value="EFG_mtEFG_II"/>
    <property type="match status" value="1"/>
</dbReference>
<keyword evidence="11" id="KW-1185">Reference proteome</keyword>
<proteinExistence type="inferred from homology"/>
<sequence>MAELQKLKAIRNIGIIAHIDAGKTTVTERILYYTGRSHRIGEVHEGTAVMDWMEQEQERGITITSAVTTCHWKGHEIHLIDTPGHVDFTIEVERSLRVLDGAIAVFCGVGGVEPQSETVWHQADKYHVPKIAFVNKMDRIGADLPAVLDQMREKLKANPLLLQLPVGREAEFRGVIDLLEMKQVTWFDETLGASYEYGEIEPELLDAAREAREELVARVAEWDDGLMERYLEGLPIDSAQLIPVIRKLTLELRMVPVLCGSALKNKGIQPLLDAIGHYLPCPMDVPPVQGIHPVTKEPEKRLSSVSEPFAALAFKIFMDQGRKLTYARIYSGKVRAGDMVYNVTKGTRERLSRIFQMHANKRERQEEAEAGSIVALMGLKSATTGDTLCDPDHPILLESIEFYQPVISTAVEPKTRADQDKLLEALQRLAEEDPTFLFQENEDTGQMVISGMGELHLEIIVTRLQREYNVNVNVGKPQVVYRETIQKEARGLGVFDREISGSRQFAGVELFLSPRGRNKGNLIESRVRDGSIPDAFLGAVEEGVSDALTSGEILGYPVTDTLVTLVGGQAQEGISTELAFRVAAAMAFRDAFRQGDPTLLEPYMAVEILVPEEFLGEVIADLNLRKGRIEGISARKAVQVVEAMVPLSKMFGYSTTLRSATQGRATFSMQFSHFDLLCEPKSF</sequence>
<dbReference type="GO" id="GO:0005737">
    <property type="term" value="C:cytoplasm"/>
    <property type="evidence" value="ECO:0007669"/>
    <property type="project" value="UniProtKB-SubCell"/>
</dbReference>
<dbReference type="FunFam" id="3.30.70.870:FF:000001">
    <property type="entry name" value="Elongation factor G"/>
    <property type="match status" value="1"/>
</dbReference>
<dbReference type="SUPFAM" id="SSF54211">
    <property type="entry name" value="Ribosomal protein S5 domain 2-like"/>
    <property type="match status" value="1"/>
</dbReference>
<dbReference type="CDD" id="cd01680">
    <property type="entry name" value="EFG_like_IV"/>
    <property type="match status" value="1"/>
</dbReference>
<evidence type="ECO:0000256" key="6">
    <source>
        <dbReference type="ARBA" id="ARBA00024731"/>
    </source>
</evidence>
<evidence type="ECO:0000259" key="9">
    <source>
        <dbReference type="PROSITE" id="PS51722"/>
    </source>
</evidence>
<dbReference type="InterPro" id="IPR000795">
    <property type="entry name" value="T_Tr_GTP-bd_dom"/>
</dbReference>
<dbReference type="InterPro" id="IPR027417">
    <property type="entry name" value="P-loop_NTPase"/>
</dbReference>
<feature type="domain" description="Tr-type G" evidence="9">
    <location>
        <begin position="8"/>
        <end position="288"/>
    </location>
</feature>
<reference evidence="10 11" key="2">
    <citation type="submission" date="2019-05" db="EMBL/GenBank/DDBJ databases">
        <authorList>
            <person name="Suflita J.M."/>
            <person name="Marks C.R."/>
        </authorList>
    </citation>
    <scope>NUCLEOTIDE SEQUENCE [LARGE SCALE GENOMIC DNA]</scope>
    <source>
        <strain evidence="10 11">ALDC</strain>
    </source>
</reference>
<dbReference type="InterPro" id="IPR041095">
    <property type="entry name" value="EFG_II"/>
</dbReference>
<protein>
    <recommendedName>
        <fullName evidence="7 8">Elongation factor G</fullName>
        <shortName evidence="7">EF-G</shortName>
    </recommendedName>
</protein>
<dbReference type="AlphaFoldDB" id="A0A4P8KZN9"/>
<accession>A0A4P8KZN9</accession>
<dbReference type="InterPro" id="IPR000640">
    <property type="entry name" value="EFG_V-like"/>
</dbReference>
<dbReference type="HAMAP" id="MF_00054_B">
    <property type="entry name" value="EF_G_EF_2_B"/>
    <property type="match status" value="1"/>
</dbReference>
<dbReference type="InterPro" id="IPR009000">
    <property type="entry name" value="Transl_B-barrel_sf"/>
</dbReference>
<keyword evidence="7" id="KW-0963">Cytoplasm</keyword>
<dbReference type="Gene3D" id="3.30.70.240">
    <property type="match status" value="1"/>
</dbReference>
<dbReference type="FunFam" id="3.30.70.240:FF:000001">
    <property type="entry name" value="Elongation factor G"/>
    <property type="match status" value="1"/>
</dbReference>
<dbReference type="Pfam" id="PF00679">
    <property type="entry name" value="EFG_C"/>
    <property type="match status" value="1"/>
</dbReference>
<keyword evidence="3 7" id="KW-0251">Elongation factor</keyword>
<dbReference type="PANTHER" id="PTHR43261:SF1">
    <property type="entry name" value="RIBOSOME-RELEASING FACTOR 2, MITOCHONDRIAL"/>
    <property type="match status" value="1"/>
</dbReference>
<evidence type="ECO:0000256" key="1">
    <source>
        <dbReference type="ARBA" id="ARBA00005870"/>
    </source>
</evidence>
<feature type="binding site" evidence="7">
    <location>
        <begin position="135"/>
        <end position="138"/>
    </location>
    <ligand>
        <name>GTP</name>
        <dbReference type="ChEBI" id="CHEBI:37565"/>
    </ligand>
</feature>
<dbReference type="Pfam" id="PF03764">
    <property type="entry name" value="EFG_IV"/>
    <property type="match status" value="1"/>
</dbReference>
<dbReference type="InterPro" id="IPR004540">
    <property type="entry name" value="Transl_elong_EFG/EF2"/>
</dbReference>
<feature type="binding site" evidence="7">
    <location>
        <begin position="81"/>
        <end position="85"/>
    </location>
    <ligand>
        <name>GTP</name>
        <dbReference type="ChEBI" id="CHEBI:37565"/>
    </ligand>
</feature>
<dbReference type="SUPFAM" id="SSF52540">
    <property type="entry name" value="P-loop containing nucleoside triphosphate hydrolases"/>
    <property type="match status" value="1"/>
</dbReference>
<dbReference type="GO" id="GO:0032790">
    <property type="term" value="P:ribosome disassembly"/>
    <property type="evidence" value="ECO:0007669"/>
    <property type="project" value="TreeGrafter"/>
</dbReference>
<evidence type="ECO:0000313" key="10">
    <source>
        <dbReference type="EMBL" id="QCQ21027.1"/>
    </source>
</evidence>
<dbReference type="SMART" id="SM00889">
    <property type="entry name" value="EFG_IV"/>
    <property type="match status" value="1"/>
</dbReference>
<dbReference type="PANTHER" id="PTHR43261">
    <property type="entry name" value="TRANSLATION ELONGATION FACTOR G-RELATED"/>
    <property type="match status" value="1"/>
</dbReference>
<keyword evidence="2 7" id="KW-0547">Nucleotide-binding</keyword>
<keyword evidence="5 7" id="KW-0342">GTP-binding</keyword>
<evidence type="ECO:0000256" key="2">
    <source>
        <dbReference type="ARBA" id="ARBA00022741"/>
    </source>
</evidence>
<dbReference type="GO" id="GO:0003746">
    <property type="term" value="F:translation elongation factor activity"/>
    <property type="evidence" value="ECO:0007669"/>
    <property type="project" value="UniProtKB-UniRule"/>
</dbReference>
<dbReference type="OrthoDB" id="9760518at2"/>
<organism evidence="10 11">
    <name type="scientific">Desulfoglaeba alkanexedens ALDC</name>
    <dbReference type="NCBI Taxonomy" id="980445"/>
    <lineage>
        <taxon>Bacteria</taxon>
        <taxon>Pseudomonadati</taxon>
        <taxon>Thermodesulfobacteriota</taxon>
        <taxon>Syntrophobacteria</taxon>
        <taxon>Syntrophobacterales</taxon>
        <taxon>Syntrophobacteraceae</taxon>
        <taxon>Desulfoglaeba</taxon>
    </lineage>
</organism>
<dbReference type="InterPro" id="IPR004161">
    <property type="entry name" value="EFTu-like_2"/>
</dbReference>
<dbReference type="SUPFAM" id="SSF54980">
    <property type="entry name" value="EF-G C-terminal domain-like"/>
    <property type="match status" value="2"/>
</dbReference>
<dbReference type="GO" id="GO:0005525">
    <property type="term" value="F:GTP binding"/>
    <property type="evidence" value="ECO:0007669"/>
    <property type="project" value="UniProtKB-UniRule"/>
</dbReference>
<evidence type="ECO:0000256" key="7">
    <source>
        <dbReference type="HAMAP-Rule" id="MF_00054"/>
    </source>
</evidence>
<dbReference type="Pfam" id="PF03144">
    <property type="entry name" value="GTP_EFTU_D2"/>
    <property type="match status" value="1"/>
</dbReference>
<dbReference type="SUPFAM" id="SSF50447">
    <property type="entry name" value="Translation proteins"/>
    <property type="match status" value="1"/>
</dbReference>
<dbReference type="SMART" id="SM00838">
    <property type="entry name" value="EFG_C"/>
    <property type="match status" value="1"/>
</dbReference>
<dbReference type="RefSeq" id="WP_137422997.1">
    <property type="nucleotide sequence ID" value="NZ_CP040098.1"/>
</dbReference>
<dbReference type="NCBIfam" id="TIGR00231">
    <property type="entry name" value="small_GTP"/>
    <property type="match status" value="1"/>
</dbReference>
<dbReference type="PROSITE" id="PS51722">
    <property type="entry name" value="G_TR_2"/>
    <property type="match status" value="1"/>
</dbReference>
<dbReference type="NCBIfam" id="NF009381">
    <property type="entry name" value="PRK12740.1-5"/>
    <property type="match status" value="1"/>
</dbReference>
<evidence type="ECO:0000256" key="5">
    <source>
        <dbReference type="ARBA" id="ARBA00023134"/>
    </source>
</evidence>
<dbReference type="Proteomes" id="UP000298602">
    <property type="component" value="Chromosome"/>
</dbReference>
<dbReference type="NCBIfam" id="TIGR00484">
    <property type="entry name" value="EF-G"/>
    <property type="match status" value="1"/>
</dbReference>
<dbReference type="Pfam" id="PF00009">
    <property type="entry name" value="GTP_EFTU"/>
    <property type="match status" value="1"/>
</dbReference>
<dbReference type="InterPro" id="IPR031157">
    <property type="entry name" value="G_TR_CS"/>
</dbReference>
<comment type="subcellular location">
    <subcellularLocation>
        <location evidence="7">Cytoplasm</location>
    </subcellularLocation>
</comment>
<dbReference type="Gene3D" id="3.40.50.300">
    <property type="entry name" value="P-loop containing nucleotide triphosphate hydrolases"/>
    <property type="match status" value="1"/>
</dbReference>
<dbReference type="PRINTS" id="PR00315">
    <property type="entry name" value="ELONGATNFCT"/>
</dbReference>
<dbReference type="Pfam" id="PF14492">
    <property type="entry name" value="EFG_III"/>
    <property type="match status" value="1"/>
</dbReference>
<comment type="function">
    <text evidence="6 7">Catalyzes the GTP-dependent ribosomal translocation step during translation elongation. During this step, the ribosome changes from the pre-translocational (PRE) to the post-translocational (POST) state as the newly formed A-site-bound peptidyl-tRNA and P-site-bound deacylated tRNA move to the P and E sites, respectively. Catalyzes the coordinated movement of the two tRNA molecules, the mRNA and conformational changes in the ribosome.</text>
</comment>
<dbReference type="Gene3D" id="3.30.70.870">
    <property type="entry name" value="Elongation Factor G (Translational Gtpase), domain 3"/>
    <property type="match status" value="1"/>
</dbReference>
<dbReference type="Gene3D" id="2.40.30.10">
    <property type="entry name" value="Translation factors"/>
    <property type="match status" value="1"/>
</dbReference>
<dbReference type="InterPro" id="IPR014721">
    <property type="entry name" value="Ribsml_uS5_D2-typ_fold_subgr"/>
</dbReference>
<dbReference type="InterPro" id="IPR005225">
    <property type="entry name" value="Small_GTP-bd"/>
</dbReference>
<feature type="binding site" evidence="7">
    <location>
        <begin position="17"/>
        <end position="24"/>
    </location>
    <ligand>
        <name>GTP</name>
        <dbReference type="ChEBI" id="CHEBI:37565"/>
    </ligand>
</feature>
<evidence type="ECO:0000256" key="8">
    <source>
        <dbReference type="NCBIfam" id="TIGR00484"/>
    </source>
</evidence>
<dbReference type="InterPro" id="IPR035647">
    <property type="entry name" value="EFG_III/V"/>
</dbReference>
<dbReference type="EMBL" id="CP040098">
    <property type="protein sequence ID" value="QCQ21027.1"/>
    <property type="molecule type" value="Genomic_DNA"/>
</dbReference>
<comment type="similarity">
    <text evidence="1 7">Belongs to the TRAFAC class translation factor GTPase superfamily. Classic translation factor GTPase family. EF-G/EF-2 subfamily.</text>
</comment>
<dbReference type="CDD" id="cd16262">
    <property type="entry name" value="EFG_III"/>
    <property type="match status" value="1"/>
</dbReference>
<dbReference type="KEGG" id="dax:FDQ92_01715"/>
<dbReference type="PROSITE" id="PS00301">
    <property type="entry name" value="G_TR_1"/>
    <property type="match status" value="1"/>
</dbReference>
<reference evidence="10 11" key="1">
    <citation type="submission" date="2019-05" db="EMBL/GenBank/DDBJ databases">
        <title>The Complete Genome Sequence of the n-alkane-degrading Desulfoglaeba alkanexedens ALDC reveals multiple alkylsuccinate synthase gene clusters.</title>
        <authorList>
            <person name="Callaghan A.V."/>
            <person name="Davidova I.A."/>
            <person name="Duncan K.E."/>
            <person name="Morris B."/>
            <person name="McInerney M.J."/>
        </authorList>
    </citation>
    <scope>NUCLEOTIDE SEQUENCE [LARGE SCALE GENOMIC DNA]</scope>
    <source>
        <strain evidence="10 11">ALDC</strain>
    </source>
</reference>
<evidence type="ECO:0000256" key="3">
    <source>
        <dbReference type="ARBA" id="ARBA00022768"/>
    </source>
</evidence>